<evidence type="ECO:0000313" key="1">
    <source>
        <dbReference type="EMBL" id="TFK21175.1"/>
    </source>
</evidence>
<gene>
    <name evidence="1" type="ORF">FA15DRAFT_707451</name>
</gene>
<accession>A0A5C3KMB5</accession>
<evidence type="ECO:0000313" key="2">
    <source>
        <dbReference type="Proteomes" id="UP000307440"/>
    </source>
</evidence>
<dbReference type="Proteomes" id="UP000307440">
    <property type="component" value="Unassembled WGS sequence"/>
</dbReference>
<proteinExistence type="predicted"/>
<sequence>MSLSTNKLVENGVYAVLCDGDSKDPSKYNWMLHVATTETGGWKFHIMPGAGKGYTFSQELWKPLEGEKMLLFSKIGEIAEEIDVECVAIYLADIEMRCPHNQTLRENGRFSSRIWAKEAVRKLSVDAGMYVRCDDVAVLEQELWRDANAAKKAGVCIFKDAKSAGPWEDDL</sequence>
<reference evidence="1 2" key="1">
    <citation type="journal article" date="2019" name="Nat. Ecol. Evol.">
        <title>Megaphylogeny resolves global patterns of mushroom evolution.</title>
        <authorList>
            <person name="Varga T."/>
            <person name="Krizsan K."/>
            <person name="Foldi C."/>
            <person name="Dima B."/>
            <person name="Sanchez-Garcia M."/>
            <person name="Sanchez-Ramirez S."/>
            <person name="Szollosi G.J."/>
            <person name="Szarkandi J.G."/>
            <person name="Papp V."/>
            <person name="Albert L."/>
            <person name="Andreopoulos W."/>
            <person name="Angelini C."/>
            <person name="Antonin V."/>
            <person name="Barry K.W."/>
            <person name="Bougher N.L."/>
            <person name="Buchanan P."/>
            <person name="Buyck B."/>
            <person name="Bense V."/>
            <person name="Catcheside P."/>
            <person name="Chovatia M."/>
            <person name="Cooper J."/>
            <person name="Damon W."/>
            <person name="Desjardin D."/>
            <person name="Finy P."/>
            <person name="Geml J."/>
            <person name="Haridas S."/>
            <person name="Hughes K."/>
            <person name="Justo A."/>
            <person name="Karasinski D."/>
            <person name="Kautmanova I."/>
            <person name="Kiss B."/>
            <person name="Kocsube S."/>
            <person name="Kotiranta H."/>
            <person name="LaButti K.M."/>
            <person name="Lechner B.E."/>
            <person name="Liimatainen K."/>
            <person name="Lipzen A."/>
            <person name="Lukacs Z."/>
            <person name="Mihaltcheva S."/>
            <person name="Morgado L.N."/>
            <person name="Niskanen T."/>
            <person name="Noordeloos M.E."/>
            <person name="Ohm R.A."/>
            <person name="Ortiz-Santana B."/>
            <person name="Ovrebo C."/>
            <person name="Racz N."/>
            <person name="Riley R."/>
            <person name="Savchenko A."/>
            <person name="Shiryaev A."/>
            <person name="Soop K."/>
            <person name="Spirin V."/>
            <person name="Szebenyi C."/>
            <person name="Tomsovsky M."/>
            <person name="Tulloss R.E."/>
            <person name="Uehling J."/>
            <person name="Grigoriev I.V."/>
            <person name="Vagvolgyi C."/>
            <person name="Papp T."/>
            <person name="Martin F.M."/>
            <person name="Miettinen O."/>
            <person name="Hibbett D.S."/>
            <person name="Nagy L.G."/>
        </authorList>
    </citation>
    <scope>NUCLEOTIDE SEQUENCE [LARGE SCALE GENOMIC DNA]</scope>
    <source>
        <strain evidence="1 2">CBS 121175</strain>
    </source>
</reference>
<name>A0A5C3KMB5_COPMA</name>
<dbReference type="AlphaFoldDB" id="A0A5C3KMB5"/>
<protein>
    <submittedName>
        <fullName evidence="1">Uncharacterized protein</fullName>
    </submittedName>
</protein>
<keyword evidence="2" id="KW-1185">Reference proteome</keyword>
<dbReference type="EMBL" id="ML210276">
    <property type="protein sequence ID" value="TFK21175.1"/>
    <property type="molecule type" value="Genomic_DNA"/>
</dbReference>
<organism evidence="1 2">
    <name type="scientific">Coprinopsis marcescibilis</name>
    <name type="common">Agaric fungus</name>
    <name type="synonym">Psathyrella marcescibilis</name>
    <dbReference type="NCBI Taxonomy" id="230819"/>
    <lineage>
        <taxon>Eukaryota</taxon>
        <taxon>Fungi</taxon>
        <taxon>Dikarya</taxon>
        <taxon>Basidiomycota</taxon>
        <taxon>Agaricomycotina</taxon>
        <taxon>Agaricomycetes</taxon>
        <taxon>Agaricomycetidae</taxon>
        <taxon>Agaricales</taxon>
        <taxon>Agaricineae</taxon>
        <taxon>Psathyrellaceae</taxon>
        <taxon>Coprinopsis</taxon>
    </lineage>
</organism>